<sequence length="547" mass="60585">MGDPNQGRNQYPPPSYQGYENPSQYSNYYQGISQQNPPNITTSSNYRNPNPPPISGYNQPPSISNYNQPPPISGYNQPPSISNYNPPPSINTYNPPPSMNNYNPPPQISTYNPPPPINTYNPPPPINTYNPPPQINTYNSPPPINTYNPPPQIGSANNIGFQYPKPPPIYTNPSNQISNPPPIMTNSSISKFGTIQPISSTTLSPPPQINTSNIAPPPIINTSTPQFSTIQPISSTTFPPPQINTSNIVPPQINTSNIVHPQINTSNISSPPIIASQNMPFQPPPNINFGSSQFAPPPPIITGNSSFISSPPPISNISPIIPPPPTIILQEKMNLSTEKCVFCSEQGVNLILPDCLHLCHLPCYIKYKVCAKCNDGVEKKIEIPYVVDMQKCAFCRDNTNLLMCKECNKQYCFICVSSKKLEKCCESITTNLDDYKTQCQGCLCIMSYKNFISLKCKDHDVLCKKCWNISFTKEKCVMGCKLPISMGYYCLCEGCDKMQIKYFGDFVCPDNCMVCDSCQTMQFLRCCKDKKDPICAICNNNLLDIAN</sequence>
<evidence type="ECO:0000256" key="1">
    <source>
        <dbReference type="SAM" id="MobiDB-lite"/>
    </source>
</evidence>
<keyword evidence="3" id="KW-1185">Reference proteome</keyword>
<gene>
    <name evidence="2" type="ORF">SteCoe_18240</name>
</gene>
<dbReference type="AlphaFoldDB" id="A0A1R2BXI7"/>
<evidence type="ECO:0000313" key="2">
    <source>
        <dbReference type="EMBL" id="OMJ81317.1"/>
    </source>
</evidence>
<protein>
    <submittedName>
        <fullName evidence="2">Uncharacterized protein</fullName>
    </submittedName>
</protein>
<reference evidence="2 3" key="1">
    <citation type="submission" date="2016-11" db="EMBL/GenBank/DDBJ databases">
        <title>The macronuclear genome of Stentor coeruleus: a giant cell with tiny introns.</title>
        <authorList>
            <person name="Slabodnick M."/>
            <person name="Ruby J.G."/>
            <person name="Reiff S.B."/>
            <person name="Swart E.C."/>
            <person name="Gosai S."/>
            <person name="Prabakaran S."/>
            <person name="Witkowska E."/>
            <person name="Larue G.E."/>
            <person name="Fisher S."/>
            <person name="Freeman R.M."/>
            <person name="Gunawardena J."/>
            <person name="Chu W."/>
            <person name="Stover N.A."/>
            <person name="Gregory B.D."/>
            <person name="Nowacki M."/>
            <person name="Derisi J."/>
            <person name="Roy S.W."/>
            <person name="Marshall W.F."/>
            <person name="Sood P."/>
        </authorList>
    </citation>
    <scope>NUCLEOTIDE SEQUENCE [LARGE SCALE GENOMIC DNA]</scope>
    <source>
        <strain evidence="2">WM001</strain>
    </source>
</reference>
<feature type="compositionally biased region" description="Pro residues" evidence="1">
    <location>
        <begin position="85"/>
        <end position="152"/>
    </location>
</feature>
<feature type="compositionally biased region" description="Polar residues" evidence="1">
    <location>
        <begin position="18"/>
        <end position="48"/>
    </location>
</feature>
<dbReference type="OrthoDB" id="327214at2759"/>
<evidence type="ECO:0000313" key="3">
    <source>
        <dbReference type="Proteomes" id="UP000187209"/>
    </source>
</evidence>
<comment type="caution">
    <text evidence="2">The sequence shown here is derived from an EMBL/GenBank/DDBJ whole genome shotgun (WGS) entry which is preliminary data.</text>
</comment>
<proteinExistence type="predicted"/>
<organism evidence="2 3">
    <name type="scientific">Stentor coeruleus</name>
    <dbReference type="NCBI Taxonomy" id="5963"/>
    <lineage>
        <taxon>Eukaryota</taxon>
        <taxon>Sar</taxon>
        <taxon>Alveolata</taxon>
        <taxon>Ciliophora</taxon>
        <taxon>Postciliodesmatophora</taxon>
        <taxon>Heterotrichea</taxon>
        <taxon>Heterotrichida</taxon>
        <taxon>Stentoridae</taxon>
        <taxon>Stentor</taxon>
    </lineage>
</organism>
<feature type="compositionally biased region" description="Polar residues" evidence="1">
    <location>
        <begin position="56"/>
        <end position="67"/>
    </location>
</feature>
<feature type="region of interest" description="Disordered" evidence="1">
    <location>
        <begin position="1"/>
        <end position="189"/>
    </location>
</feature>
<accession>A0A1R2BXI7</accession>
<dbReference type="Proteomes" id="UP000187209">
    <property type="component" value="Unassembled WGS sequence"/>
</dbReference>
<name>A0A1R2BXI7_9CILI</name>
<dbReference type="EMBL" id="MPUH01000385">
    <property type="protein sequence ID" value="OMJ81317.1"/>
    <property type="molecule type" value="Genomic_DNA"/>
</dbReference>